<dbReference type="AlphaFoldDB" id="A0A8D8A610"/>
<dbReference type="EMBL" id="HBUE01017324">
    <property type="protein sequence ID" value="CAG6450953.1"/>
    <property type="molecule type" value="Transcribed_RNA"/>
</dbReference>
<protein>
    <submittedName>
        <fullName evidence="1">(northern house mosquito) hypothetical protein</fullName>
    </submittedName>
</protein>
<evidence type="ECO:0000313" key="1">
    <source>
        <dbReference type="EMBL" id="CAG6450953.1"/>
    </source>
</evidence>
<sequence>MDLRRESPPPPPVSTVRLPYSILDFLRIFSLTGASTFGTILDVFRSSTDDPLPIGPRMPDCMKNSCADGLSLHGIAGAGSGFRSWEGGLLSLLVLLLLLSLSLRSSN</sequence>
<name>A0A8D8A610_CULPI</name>
<organism evidence="1">
    <name type="scientific">Culex pipiens</name>
    <name type="common">House mosquito</name>
    <dbReference type="NCBI Taxonomy" id="7175"/>
    <lineage>
        <taxon>Eukaryota</taxon>
        <taxon>Metazoa</taxon>
        <taxon>Ecdysozoa</taxon>
        <taxon>Arthropoda</taxon>
        <taxon>Hexapoda</taxon>
        <taxon>Insecta</taxon>
        <taxon>Pterygota</taxon>
        <taxon>Neoptera</taxon>
        <taxon>Endopterygota</taxon>
        <taxon>Diptera</taxon>
        <taxon>Nematocera</taxon>
        <taxon>Culicoidea</taxon>
        <taxon>Culicidae</taxon>
        <taxon>Culicinae</taxon>
        <taxon>Culicini</taxon>
        <taxon>Culex</taxon>
        <taxon>Culex</taxon>
    </lineage>
</organism>
<proteinExistence type="predicted"/>
<accession>A0A8D8A610</accession>
<reference evidence="1" key="1">
    <citation type="submission" date="2021-05" db="EMBL/GenBank/DDBJ databases">
        <authorList>
            <person name="Alioto T."/>
            <person name="Alioto T."/>
            <person name="Gomez Garrido J."/>
        </authorList>
    </citation>
    <scope>NUCLEOTIDE SEQUENCE</scope>
</reference>